<dbReference type="Proteomes" id="UP000830768">
    <property type="component" value="Chromosome 2"/>
</dbReference>
<dbReference type="EMBL" id="CP090031">
    <property type="protein sequence ID" value="UPK91367.1"/>
    <property type="molecule type" value="Genomic_DNA"/>
</dbReference>
<sequence length="86" mass="9658">MPSETTSQVRRDHTRWECTRTTSTGTCGMVNDMTRSTCEAPTCDSQRQAGDFALNNSSEQIGKLSSVDNQGTEYWAYYERLVNGTH</sequence>
<name>A0ACD3YQT2_FUSSC</name>
<proteinExistence type="predicted"/>
<evidence type="ECO:0000313" key="1">
    <source>
        <dbReference type="EMBL" id="UPK91367.1"/>
    </source>
</evidence>
<evidence type="ECO:0000313" key="2">
    <source>
        <dbReference type="Proteomes" id="UP000830768"/>
    </source>
</evidence>
<organism evidence="1 2">
    <name type="scientific">Fusarium solani subsp. cucurbitae</name>
    <name type="common">Neocosmosporum cucurbitae</name>
    <dbReference type="NCBI Taxonomy" id="2747967"/>
    <lineage>
        <taxon>Eukaryota</taxon>
        <taxon>Fungi</taxon>
        <taxon>Dikarya</taxon>
        <taxon>Ascomycota</taxon>
        <taxon>Pezizomycotina</taxon>
        <taxon>Sordariomycetes</taxon>
        <taxon>Hypocreomycetidae</taxon>
        <taxon>Hypocreales</taxon>
        <taxon>Nectriaceae</taxon>
        <taxon>Fusarium</taxon>
        <taxon>Fusarium solani species complex</taxon>
    </lineage>
</organism>
<protein>
    <submittedName>
        <fullName evidence="1">Uncharacterized protein</fullName>
    </submittedName>
</protein>
<gene>
    <name evidence="1" type="ORF">LCI18_002302</name>
</gene>
<reference evidence="1" key="1">
    <citation type="submission" date="2021-11" db="EMBL/GenBank/DDBJ databases">
        <title>Fusarium solani-melongenae Genome sequencing and assembly.</title>
        <authorList>
            <person name="Xie S."/>
            <person name="Huang L."/>
            <person name="Zhang X."/>
        </authorList>
    </citation>
    <scope>NUCLEOTIDE SEQUENCE</scope>
    <source>
        <strain evidence="1">CRI 24-3</strain>
    </source>
</reference>
<accession>A0ACD3YQT2</accession>
<keyword evidence="2" id="KW-1185">Reference proteome</keyword>